<comment type="subcellular location">
    <subcellularLocation>
        <location evidence="1">Membrane</location>
        <topology evidence="1">Multi-pass membrane protein</topology>
    </subcellularLocation>
</comment>
<reference evidence="8 9" key="1">
    <citation type="journal article" date="2024" name="Nat. Commun.">
        <title>Phylogenomics reveals the evolutionary origins of lichenization in chlorophyte algae.</title>
        <authorList>
            <person name="Puginier C."/>
            <person name="Libourel C."/>
            <person name="Otte J."/>
            <person name="Skaloud P."/>
            <person name="Haon M."/>
            <person name="Grisel S."/>
            <person name="Petersen M."/>
            <person name="Berrin J.G."/>
            <person name="Delaux P.M."/>
            <person name="Dal Grande F."/>
            <person name="Keller J."/>
        </authorList>
    </citation>
    <scope>NUCLEOTIDE SEQUENCE [LARGE SCALE GENOMIC DNA]</scope>
    <source>
        <strain evidence="8 9">SAG 2036</strain>
    </source>
</reference>
<dbReference type="PANTHER" id="PTHR45649">
    <property type="entry name" value="AMINO-ACID PERMEASE BAT1"/>
    <property type="match status" value="1"/>
</dbReference>
<dbReference type="GO" id="GO:0016020">
    <property type="term" value="C:membrane"/>
    <property type="evidence" value="ECO:0007669"/>
    <property type="project" value="UniProtKB-SubCell"/>
</dbReference>
<dbReference type="Proteomes" id="UP001465755">
    <property type="component" value="Unassembled WGS sequence"/>
</dbReference>
<gene>
    <name evidence="8" type="ORF">WJX73_006005</name>
</gene>
<feature type="transmembrane region" description="Helical" evidence="7">
    <location>
        <begin position="78"/>
        <end position="96"/>
    </location>
</feature>
<dbReference type="AlphaFoldDB" id="A0AAW1NXT8"/>
<feature type="transmembrane region" description="Helical" evidence="7">
    <location>
        <begin position="398"/>
        <end position="422"/>
    </location>
</feature>
<dbReference type="Pfam" id="PF13520">
    <property type="entry name" value="AA_permease_2"/>
    <property type="match status" value="1"/>
</dbReference>
<keyword evidence="5 7" id="KW-0472">Membrane</keyword>
<dbReference type="InterPro" id="IPR002293">
    <property type="entry name" value="AA/rel_permease1"/>
</dbReference>
<feature type="transmembrane region" description="Helical" evidence="7">
    <location>
        <begin position="198"/>
        <end position="218"/>
    </location>
</feature>
<keyword evidence="3 7" id="KW-0812">Transmembrane</keyword>
<feature type="transmembrane region" description="Helical" evidence="7">
    <location>
        <begin position="44"/>
        <end position="66"/>
    </location>
</feature>
<keyword evidence="4 7" id="KW-1133">Transmembrane helix</keyword>
<comment type="caution">
    <text evidence="8">The sequence shown here is derived from an EMBL/GenBank/DDBJ whole genome shotgun (WGS) entry which is preliminary data.</text>
</comment>
<accession>A0AAW1NXT8</accession>
<evidence type="ECO:0000313" key="8">
    <source>
        <dbReference type="EMBL" id="KAK9801877.1"/>
    </source>
</evidence>
<evidence type="ECO:0000256" key="6">
    <source>
        <dbReference type="SAM" id="MobiDB-lite"/>
    </source>
</evidence>
<name>A0AAW1NXT8_9CHLO</name>
<keyword evidence="2" id="KW-0813">Transport</keyword>
<evidence type="ECO:0000256" key="7">
    <source>
        <dbReference type="SAM" id="Phobius"/>
    </source>
</evidence>
<organism evidence="8 9">
    <name type="scientific">Symbiochloris irregularis</name>
    <dbReference type="NCBI Taxonomy" id="706552"/>
    <lineage>
        <taxon>Eukaryota</taxon>
        <taxon>Viridiplantae</taxon>
        <taxon>Chlorophyta</taxon>
        <taxon>core chlorophytes</taxon>
        <taxon>Trebouxiophyceae</taxon>
        <taxon>Trebouxiales</taxon>
        <taxon>Trebouxiaceae</taxon>
        <taxon>Symbiochloris</taxon>
    </lineage>
</organism>
<feature type="transmembrane region" description="Helical" evidence="7">
    <location>
        <begin position="338"/>
        <end position="359"/>
    </location>
</feature>
<feature type="transmembrane region" description="Helical" evidence="7">
    <location>
        <begin position="175"/>
        <end position="192"/>
    </location>
</feature>
<dbReference type="GO" id="GO:0022857">
    <property type="term" value="F:transmembrane transporter activity"/>
    <property type="evidence" value="ECO:0007669"/>
    <property type="project" value="InterPro"/>
</dbReference>
<evidence type="ECO:0000256" key="4">
    <source>
        <dbReference type="ARBA" id="ARBA00022989"/>
    </source>
</evidence>
<evidence type="ECO:0000256" key="5">
    <source>
        <dbReference type="ARBA" id="ARBA00023136"/>
    </source>
</evidence>
<evidence type="ECO:0000313" key="9">
    <source>
        <dbReference type="Proteomes" id="UP001465755"/>
    </source>
</evidence>
<feature type="transmembrane region" description="Helical" evidence="7">
    <location>
        <begin position="365"/>
        <end position="386"/>
    </location>
</feature>
<feature type="compositionally biased region" description="Low complexity" evidence="6">
    <location>
        <begin position="12"/>
        <end position="21"/>
    </location>
</feature>
<feature type="transmembrane region" description="Helical" evidence="7">
    <location>
        <begin position="137"/>
        <end position="163"/>
    </location>
</feature>
<dbReference type="PANTHER" id="PTHR45649:SF26">
    <property type="entry name" value="OS04G0435100 PROTEIN"/>
    <property type="match status" value="1"/>
</dbReference>
<keyword evidence="9" id="KW-1185">Reference proteome</keyword>
<evidence type="ECO:0008006" key="10">
    <source>
        <dbReference type="Google" id="ProtNLM"/>
    </source>
</evidence>
<proteinExistence type="predicted"/>
<sequence>MADQDMKPVPASQASSGTSSSNLKEDQRLQDLGYPQQMVRGFSILSNFGISFSIISVLTGVTGGFNLGAVNGGPVVQVWGWITVVLFSMTVVVSLAEICSSYPTAGSLYYWAAQLAGPGNSALASWVTAWFNLLGQIALTSVIAYTMANQIASMVLLGTGGALAGGHVVTNAQLLGIYAAILTCQALLNLFGARVLHAFQLFSVVWQSLGVVVLIILLPTAAPKIQSASYVFGTFSYDPANLPSDTYIFLIGLLYTQFTINGYDASGHISEETKKSQRAAPLGMISSVASSAVLGWIYTLSLLFSTQNPEDLFDGEAGGYVSSQIIFDIFKGRGNSTAVPVVIIGIPATAMFLTGVSSITANSRVLFAFARLYITYGLVIFFKLALAGRRFKPGPIYTGHTISLIINVIGVLYVLFITAVFIMPTAFPVDSTTLNWAPVAVGIVLVWSFGYWYLPFIGARHWFKGPPVASEVAQYERFLVQGANANANANTKTNSAVA</sequence>
<evidence type="ECO:0000256" key="2">
    <source>
        <dbReference type="ARBA" id="ARBA00022448"/>
    </source>
</evidence>
<protein>
    <recommendedName>
        <fullName evidence="10">Amino acid transporter</fullName>
    </recommendedName>
</protein>
<feature type="region of interest" description="Disordered" evidence="6">
    <location>
        <begin position="1"/>
        <end position="24"/>
    </location>
</feature>
<evidence type="ECO:0000256" key="1">
    <source>
        <dbReference type="ARBA" id="ARBA00004141"/>
    </source>
</evidence>
<dbReference type="EMBL" id="JALJOQ010000075">
    <property type="protein sequence ID" value="KAK9801877.1"/>
    <property type="molecule type" value="Genomic_DNA"/>
</dbReference>
<feature type="transmembrane region" description="Helical" evidence="7">
    <location>
        <begin position="434"/>
        <end position="454"/>
    </location>
</feature>
<dbReference type="Gene3D" id="1.20.1740.10">
    <property type="entry name" value="Amino acid/polyamine transporter I"/>
    <property type="match status" value="1"/>
</dbReference>
<evidence type="ECO:0000256" key="3">
    <source>
        <dbReference type="ARBA" id="ARBA00022692"/>
    </source>
</evidence>